<keyword evidence="3 7" id="KW-0812">Transmembrane</keyword>
<sequence length="280" mass="31299">MSTPPGPTVGDRLRSFAVFVWNHDEKKFLGRGARSWAEIGVFYLIYYTCLAGFFTGMGTVFYKTLDAKRPRLTGDSSLLKGNPGMGFQPMPDVEYSLIRFKKSRESYKDHVDSIKKVLKPYIQAAAEGGLADCAPYGTEAVEGQACAVNIGNLMSGCNEENDFGYGLDPPRPCVLLRLNKRQILHNPSQIYIQCVGENPADKDNLGTDITYYPTQGYPHFYYPYRNQDGYLAPLVFVQFNSVKSKVALMVECRALAPNIQFDRADREGGVHFELLIDVDA</sequence>
<gene>
    <name evidence="8" type="ORF">BaRGS_00035890</name>
</gene>
<evidence type="ECO:0000313" key="9">
    <source>
        <dbReference type="Proteomes" id="UP001519460"/>
    </source>
</evidence>
<feature type="transmembrane region" description="Helical" evidence="7">
    <location>
        <begin position="41"/>
        <end position="62"/>
    </location>
</feature>
<dbReference type="PANTHER" id="PTHR11523:SF28">
    <property type="entry name" value="NA_K-ATPASE BETA SUBUNIT ISOFORM 4-RELATED"/>
    <property type="match status" value="1"/>
</dbReference>
<evidence type="ECO:0000256" key="3">
    <source>
        <dbReference type="ARBA" id="ARBA00022692"/>
    </source>
</evidence>
<dbReference type="Gene3D" id="2.60.40.1660">
    <property type="entry name" value="Na, k-atpase alpha subunit"/>
    <property type="match status" value="1"/>
</dbReference>
<dbReference type="GO" id="GO:0016020">
    <property type="term" value="C:membrane"/>
    <property type="evidence" value="ECO:0007669"/>
    <property type="project" value="UniProtKB-SubCell"/>
</dbReference>
<keyword evidence="9" id="KW-1185">Reference proteome</keyword>
<evidence type="ECO:0000256" key="2">
    <source>
        <dbReference type="ARBA" id="ARBA00005876"/>
    </source>
</evidence>
<evidence type="ECO:0000256" key="1">
    <source>
        <dbReference type="ARBA" id="ARBA00004606"/>
    </source>
</evidence>
<evidence type="ECO:0000256" key="7">
    <source>
        <dbReference type="SAM" id="Phobius"/>
    </source>
</evidence>
<keyword evidence="6 7" id="KW-0472">Membrane</keyword>
<dbReference type="InterPro" id="IPR038702">
    <property type="entry name" value="Na/K_ATPase_sub_beta_sf"/>
</dbReference>
<evidence type="ECO:0000256" key="5">
    <source>
        <dbReference type="ARBA" id="ARBA00022989"/>
    </source>
</evidence>
<evidence type="ECO:0000313" key="8">
    <source>
        <dbReference type="EMBL" id="KAK7471454.1"/>
    </source>
</evidence>
<keyword evidence="5 7" id="KW-1133">Transmembrane helix</keyword>
<dbReference type="AlphaFoldDB" id="A0ABD0JDA9"/>
<comment type="caution">
    <text evidence="8">The sequence shown here is derived from an EMBL/GenBank/DDBJ whole genome shotgun (WGS) entry which is preliminary data.</text>
</comment>
<name>A0ABD0JDA9_9CAEN</name>
<dbReference type="Proteomes" id="UP001519460">
    <property type="component" value="Unassembled WGS sequence"/>
</dbReference>
<evidence type="ECO:0000256" key="4">
    <source>
        <dbReference type="ARBA" id="ARBA00022968"/>
    </source>
</evidence>
<comment type="similarity">
    <text evidence="2">Belongs to the X(+)/potassium ATPases subunit beta family.</text>
</comment>
<reference evidence="8 9" key="1">
    <citation type="journal article" date="2023" name="Sci. Data">
        <title>Genome assembly of the Korean intertidal mud-creeper Batillaria attramentaria.</title>
        <authorList>
            <person name="Patra A.K."/>
            <person name="Ho P.T."/>
            <person name="Jun S."/>
            <person name="Lee S.J."/>
            <person name="Kim Y."/>
            <person name="Won Y.J."/>
        </authorList>
    </citation>
    <scope>NUCLEOTIDE SEQUENCE [LARGE SCALE GENOMIC DNA]</scope>
    <source>
        <strain evidence="8">Wonlab-2016</strain>
    </source>
</reference>
<organism evidence="8 9">
    <name type="scientific">Batillaria attramentaria</name>
    <dbReference type="NCBI Taxonomy" id="370345"/>
    <lineage>
        <taxon>Eukaryota</taxon>
        <taxon>Metazoa</taxon>
        <taxon>Spiralia</taxon>
        <taxon>Lophotrochozoa</taxon>
        <taxon>Mollusca</taxon>
        <taxon>Gastropoda</taxon>
        <taxon>Caenogastropoda</taxon>
        <taxon>Sorbeoconcha</taxon>
        <taxon>Cerithioidea</taxon>
        <taxon>Batillariidae</taxon>
        <taxon>Batillaria</taxon>
    </lineage>
</organism>
<dbReference type="EMBL" id="JACVVK020000492">
    <property type="protein sequence ID" value="KAK7471454.1"/>
    <property type="molecule type" value="Genomic_DNA"/>
</dbReference>
<comment type="subcellular location">
    <subcellularLocation>
        <location evidence="1">Membrane</location>
        <topology evidence="1">Single-pass type II membrane protein</topology>
    </subcellularLocation>
</comment>
<keyword evidence="4" id="KW-0735">Signal-anchor</keyword>
<accession>A0ABD0JDA9</accession>
<dbReference type="PANTHER" id="PTHR11523">
    <property type="entry name" value="SODIUM/POTASSIUM-DEPENDENT ATPASE BETA SUBUNIT"/>
    <property type="match status" value="1"/>
</dbReference>
<dbReference type="Pfam" id="PF00287">
    <property type="entry name" value="Na_K-ATPase"/>
    <property type="match status" value="1"/>
</dbReference>
<evidence type="ECO:0008006" key="10">
    <source>
        <dbReference type="Google" id="ProtNLM"/>
    </source>
</evidence>
<proteinExistence type="inferred from homology"/>
<protein>
    <recommendedName>
        <fullName evidence="10">Sodium/potassium-transporting ATPase subunit beta</fullName>
    </recommendedName>
</protein>
<evidence type="ECO:0000256" key="6">
    <source>
        <dbReference type="ARBA" id="ARBA00023136"/>
    </source>
</evidence>
<dbReference type="InterPro" id="IPR000402">
    <property type="entry name" value="Na/K_ATPase_sub_beta"/>
</dbReference>